<evidence type="ECO:0000313" key="1">
    <source>
        <dbReference type="EMBL" id="QHT14630.1"/>
    </source>
</evidence>
<reference evidence="1" key="1">
    <citation type="journal article" date="2020" name="Nature">
        <title>Giant virus diversity and host interactions through global metagenomics.</title>
        <authorList>
            <person name="Schulz F."/>
            <person name="Roux S."/>
            <person name="Paez-Espino D."/>
            <person name="Jungbluth S."/>
            <person name="Walsh D.A."/>
            <person name="Denef V.J."/>
            <person name="McMahon K.D."/>
            <person name="Konstantinidis K.T."/>
            <person name="Eloe-Fadrosh E.A."/>
            <person name="Kyrpides N.C."/>
            <person name="Woyke T."/>
        </authorList>
    </citation>
    <scope>NUCLEOTIDE SEQUENCE</scope>
    <source>
        <strain evidence="1">GVMAG-M-3300023174-141</strain>
    </source>
</reference>
<dbReference type="Gene3D" id="3.30.40.220">
    <property type="match status" value="2"/>
</dbReference>
<dbReference type="AlphaFoldDB" id="A0A6C0DE93"/>
<sequence>MTCQAPIQQGARKGELCGRETTEQYCSKHKRQAIMDKAKQDNIKYCDIARGCYTVLADHEAKCTRCLHRSRINDRKANDKKRQDPNLCLDCGRTLTEEIRAKGKHDKPLRRCVPCYEKLLKQESERPDRERNFKAEACTNKHVIWNHYVKGAKKRGIHFALSKTLFESLIVKPCFYCNHKKEGEVNGIDRVDNQKGYMEENVVPCCEICNVLKGSQHPQEFIDKMQAIHVYQTTNRPILDALVEKWSTTYRSKTTPSYKTYEKGANTRNISFEISEIEFSEMIKQSCYLCGLSDKNGIDRFDNSKGYLLENCRPCCGHCNLMKKDQTYESIIRNAEQIHTKYEELTRWISTKEVGIRASKIESRIKVENPETQSTIPLEYKPLNEVILPQEQTPNDIRQLLEEKEEAVPIPKQWKTKQIYEFIQENKENEYKTYCEQNNTVQPTWNEIWIAFVLSVKGKSYQDSERIIRSFVENLRRIRHHALCAKDTVEREDREQWPAITVAKSFLEGKLDKFKAYTETRAGEKPEDPTWIKRWSTFVESLEENRDDAHALKSTCSKFMAAQRIKKYRASKTMINLK</sequence>
<proteinExistence type="predicted"/>
<dbReference type="EMBL" id="MN739587">
    <property type="protein sequence ID" value="QHT14630.1"/>
    <property type="molecule type" value="Genomic_DNA"/>
</dbReference>
<protein>
    <submittedName>
        <fullName evidence="1">Uncharacterized protein</fullName>
    </submittedName>
</protein>
<name>A0A6C0DE93_9ZZZZ</name>
<accession>A0A6C0DE93</accession>
<organism evidence="1">
    <name type="scientific">viral metagenome</name>
    <dbReference type="NCBI Taxonomy" id="1070528"/>
    <lineage>
        <taxon>unclassified sequences</taxon>
        <taxon>metagenomes</taxon>
        <taxon>organismal metagenomes</taxon>
    </lineage>
</organism>